<keyword evidence="1" id="KW-0472">Membrane</keyword>
<evidence type="ECO:0000313" key="2">
    <source>
        <dbReference type="EMBL" id="OHA63897.1"/>
    </source>
</evidence>
<accession>A0A1G2QU24</accession>
<evidence type="ECO:0000256" key="1">
    <source>
        <dbReference type="SAM" id="Phobius"/>
    </source>
</evidence>
<gene>
    <name evidence="2" type="ORF">A2843_01120</name>
</gene>
<evidence type="ECO:0000313" key="3">
    <source>
        <dbReference type="Proteomes" id="UP000178170"/>
    </source>
</evidence>
<organism evidence="2 3">
    <name type="scientific">Candidatus Wildermuthbacteria bacterium RIFCSPHIGHO2_01_FULL_48_27b</name>
    <dbReference type="NCBI Taxonomy" id="1802447"/>
    <lineage>
        <taxon>Bacteria</taxon>
        <taxon>Candidatus Wildermuthiibacteriota</taxon>
    </lineage>
</organism>
<reference evidence="2 3" key="1">
    <citation type="journal article" date="2016" name="Nat. Commun.">
        <title>Thousands of microbial genomes shed light on interconnected biogeochemical processes in an aquifer system.</title>
        <authorList>
            <person name="Anantharaman K."/>
            <person name="Brown C.T."/>
            <person name="Hug L.A."/>
            <person name="Sharon I."/>
            <person name="Castelle C.J."/>
            <person name="Probst A.J."/>
            <person name="Thomas B.C."/>
            <person name="Singh A."/>
            <person name="Wilkins M.J."/>
            <person name="Karaoz U."/>
            <person name="Brodie E.L."/>
            <person name="Williams K.H."/>
            <person name="Hubbard S.S."/>
            <person name="Banfield J.F."/>
        </authorList>
    </citation>
    <scope>NUCLEOTIDE SEQUENCE [LARGE SCALE GENOMIC DNA]</scope>
</reference>
<feature type="transmembrane region" description="Helical" evidence="1">
    <location>
        <begin position="14"/>
        <end position="35"/>
    </location>
</feature>
<dbReference type="Proteomes" id="UP000178170">
    <property type="component" value="Unassembled WGS sequence"/>
</dbReference>
<sequence>MGTKNPKKLQIMTFVWTVGLFGRLAVLLLQVLGLVRVEGIRNLRALLAQNEGFLVIHRHPSMRETVLIPLLFVPWALRNWKKVPVVTPDKHNFYDPWWCAPLRSLAIPVPRGNGNGMMAALLQMRRALFAGRVLVLAAEGGRTFKGKNFKYLTPEGQLYTCGRPEAGVDLSQCVIRRFQPGVGALCGNGKIRIPVLPVWVDLKGWHTTIIFGKPTTLPPNTPDKTEALENLLLRTSQPRSP</sequence>
<dbReference type="EMBL" id="MHTS01000024">
    <property type="protein sequence ID" value="OHA63897.1"/>
    <property type="molecule type" value="Genomic_DNA"/>
</dbReference>
<name>A0A1G2QU24_9BACT</name>
<dbReference type="AlphaFoldDB" id="A0A1G2QU24"/>
<protein>
    <submittedName>
        <fullName evidence="2">Uncharacterized protein</fullName>
    </submittedName>
</protein>
<proteinExistence type="predicted"/>
<comment type="caution">
    <text evidence="2">The sequence shown here is derived from an EMBL/GenBank/DDBJ whole genome shotgun (WGS) entry which is preliminary data.</text>
</comment>
<keyword evidence="1" id="KW-0812">Transmembrane</keyword>
<keyword evidence="1" id="KW-1133">Transmembrane helix</keyword>
<dbReference type="SUPFAM" id="SSF69593">
    <property type="entry name" value="Glycerol-3-phosphate (1)-acyltransferase"/>
    <property type="match status" value="1"/>
</dbReference>